<dbReference type="EMBL" id="JARMAB010000004">
    <property type="protein sequence ID" value="MED1201897.1"/>
    <property type="molecule type" value="Genomic_DNA"/>
</dbReference>
<dbReference type="InterPro" id="IPR019683">
    <property type="entry name" value="SirA"/>
</dbReference>
<keyword evidence="2" id="KW-1185">Reference proteome</keyword>
<dbReference type="Gene3D" id="3.30.310.250">
    <property type="entry name" value="Sporulation inhibitor of replication protein SirA"/>
    <property type="match status" value="1"/>
</dbReference>
<reference evidence="1 2" key="1">
    <citation type="submission" date="2023-03" db="EMBL/GenBank/DDBJ databases">
        <title>Bacillus Genome Sequencing.</title>
        <authorList>
            <person name="Dunlap C."/>
        </authorList>
    </citation>
    <scope>NUCLEOTIDE SEQUENCE [LARGE SCALE GENOMIC DNA]</scope>
    <source>
        <strain evidence="1 2">B-23453</strain>
    </source>
</reference>
<name>A0ABU6MB43_9BACI</name>
<dbReference type="Proteomes" id="UP001341444">
    <property type="component" value="Unassembled WGS sequence"/>
</dbReference>
<evidence type="ECO:0000313" key="2">
    <source>
        <dbReference type="Proteomes" id="UP001341444"/>
    </source>
</evidence>
<evidence type="ECO:0000313" key="1">
    <source>
        <dbReference type="EMBL" id="MED1201897.1"/>
    </source>
</evidence>
<gene>
    <name evidence="1" type="primary">sirA</name>
    <name evidence="1" type="ORF">P4T90_02200</name>
</gene>
<organism evidence="1 2">
    <name type="scientific">Heyndrickxia acidicola</name>
    <dbReference type="NCBI Taxonomy" id="209389"/>
    <lineage>
        <taxon>Bacteria</taxon>
        <taxon>Bacillati</taxon>
        <taxon>Bacillota</taxon>
        <taxon>Bacilli</taxon>
        <taxon>Bacillales</taxon>
        <taxon>Bacillaceae</taxon>
        <taxon>Heyndrickxia</taxon>
    </lineage>
</organism>
<sequence length="146" mass="17892">MRTYQIYLIEEEFADYFYGRERMFFELFSQYQVVSGRLKNIIERQIRFITKPLPVLHLHHLLNQSFLRNKEFILEGRYYRYVLPESDDSVELLIEDHRLQLNAWGNYDTESIFFEELRKFDGRLLAVDTEHAQFGWIKPVKTRKYI</sequence>
<dbReference type="RefSeq" id="WP_066264414.1">
    <property type="nucleotide sequence ID" value="NZ_JARMAB010000004.1"/>
</dbReference>
<dbReference type="Pfam" id="PF10747">
    <property type="entry name" value="SirA"/>
    <property type="match status" value="1"/>
</dbReference>
<accession>A0ABU6MB43</accession>
<comment type="caution">
    <text evidence="1">The sequence shown here is derived from an EMBL/GenBank/DDBJ whole genome shotgun (WGS) entry which is preliminary data.</text>
</comment>
<protein>
    <submittedName>
        <fullName evidence="1">Sporulation inhibitor of replication protein SirA</fullName>
    </submittedName>
</protein>
<dbReference type="InterPro" id="IPR038449">
    <property type="entry name" value="SirA_sf"/>
</dbReference>
<proteinExistence type="predicted"/>